<proteinExistence type="predicted"/>
<dbReference type="Proteomes" id="UP001281147">
    <property type="component" value="Unassembled WGS sequence"/>
</dbReference>
<gene>
    <name evidence="1" type="ORF">LTR37_019631</name>
</gene>
<protein>
    <submittedName>
        <fullName evidence="1">Uncharacterized protein</fullName>
    </submittedName>
</protein>
<sequence length="217" mass="24607">MSECGSCWFYADNEEGEKYYSGGWRDGALNDRRYEVADDRNALFAITTSQHLQGATITVGYPQPHGNEATSNLCEAPICFHSLADHSPPSPRNRMVTFYRHIALLPTSLLQDLAQAHRLMDIEETPAGLPKLNGEQVAIQPFCTIMVGVEEWEGLLDKVRMPDVIWDQNHDLRKDQKKERAMEIMEQVFEKVQEIDAELAKILEWVCLDGLGPWAAM</sequence>
<name>A0ACC3MDH9_9PEZI</name>
<reference evidence="1" key="1">
    <citation type="submission" date="2023-07" db="EMBL/GenBank/DDBJ databases">
        <title>Black Yeasts Isolated from many extreme environments.</title>
        <authorList>
            <person name="Coleine C."/>
            <person name="Stajich J.E."/>
            <person name="Selbmann L."/>
        </authorList>
    </citation>
    <scope>NUCLEOTIDE SEQUENCE</scope>
    <source>
        <strain evidence="1">CCFEE 5714</strain>
    </source>
</reference>
<keyword evidence="2" id="KW-1185">Reference proteome</keyword>
<accession>A0ACC3MDH9</accession>
<evidence type="ECO:0000313" key="1">
    <source>
        <dbReference type="EMBL" id="KAK3686610.1"/>
    </source>
</evidence>
<evidence type="ECO:0000313" key="2">
    <source>
        <dbReference type="Proteomes" id="UP001281147"/>
    </source>
</evidence>
<dbReference type="EMBL" id="JAUTXU010000310">
    <property type="protein sequence ID" value="KAK3686610.1"/>
    <property type="molecule type" value="Genomic_DNA"/>
</dbReference>
<comment type="caution">
    <text evidence="1">The sequence shown here is derived from an EMBL/GenBank/DDBJ whole genome shotgun (WGS) entry which is preliminary data.</text>
</comment>
<organism evidence="1 2">
    <name type="scientific">Vermiconidia calcicola</name>
    <dbReference type="NCBI Taxonomy" id="1690605"/>
    <lineage>
        <taxon>Eukaryota</taxon>
        <taxon>Fungi</taxon>
        <taxon>Dikarya</taxon>
        <taxon>Ascomycota</taxon>
        <taxon>Pezizomycotina</taxon>
        <taxon>Dothideomycetes</taxon>
        <taxon>Dothideomycetidae</taxon>
        <taxon>Mycosphaerellales</taxon>
        <taxon>Extremaceae</taxon>
        <taxon>Vermiconidia</taxon>
    </lineage>
</organism>